<reference evidence="1 2" key="1">
    <citation type="submission" date="2023-02" db="EMBL/GenBank/DDBJ databases">
        <title>LHISI_Scaffold_Assembly.</title>
        <authorList>
            <person name="Stuart O.P."/>
            <person name="Cleave R."/>
            <person name="Magrath M.J.L."/>
            <person name="Mikheyev A.S."/>
        </authorList>
    </citation>
    <scope>NUCLEOTIDE SEQUENCE [LARGE SCALE GENOMIC DNA]</scope>
    <source>
        <strain evidence="1">Daus_M_001</strain>
        <tissue evidence="1">Leg muscle</tissue>
    </source>
</reference>
<dbReference type="EMBL" id="JARBHB010000002">
    <property type="protein sequence ID" value="KAJ8892788.1"/>
    <property type="molecule type" value="Genomic_DNA"/>
</dbReference>
<evidence type="ECO:0000313" key="1">
    <source>
        <dbReference type="EMBL" id="KAJ8892788.1"/>
    </source>
</evidence>
<evidence type="ECO:0000313" key="2">
    <source>
        <dbReference type="Proteomes" id="UP001159363"/>
    </source>
</evidence>
<accession>A0ABQ9I828</accession>
<keyword evidence="2" id="KW-1185">Reference proteome</keyword>
<dbReference type="Proteomes" id="UP001159363">
    <property type="component" value="Chromosome 2"/>
</dbReference>
<name>A0ABQ9I828_9NEOP</name>
<comment type="caution">
    <text evidence="1">The sequence shown here is derived from an EMBL/GenBank/DDBJ whole genome shotgun (WGS) entry which is preliminary data.</text>
</comment>
<organism evidence="1 2">
    <name type="scientific">Dryococelus australis</name>
    <dbReference type="NCBI Taxonomy" id="614101"/>
    <lineage>
        <taxon>Eukaryota</taxon>
        <taxon>Metazoa</taxon>
        <taxon>Ecdysozoa</taxon>
        <taxon>Arthropoda</taxon>
        <taxon>Hexapoda</taxon>
        <taxon>Insecta</taxon>
        <taxon>Pterygota</taxon>
        <taxon>Neoptera</taxon>
        <taxon>Polyneoptera</taxon>
        <taxon>Phasmatodea</taxon>
        <taxon>Verophasmatodea</taxon>
        <taxon>Anareolatae</taxon>
        <taxon>Phasmatidae</taxon>
        <taxon>Eurycanthinae</taxon>
        <taxon>Dryococelus</taxon>
    </lineage>
</organism>
<proteinExistence type="predicted"/>
<protein>
    <submittedName>
        <fullName evidence="1">Uncharacterized protein</fullName>
    </submittedName>
</protein>
<sequence length="124" mass="13517">MEQLRIVIKQCVSPVKQRIYKIHKVKRGYSMLFASFDAIPGAPAMKVEHMFVTINDAHPWTSDRRLSSEVLGNGCICNGFGAKECDKGPLFLDRTIDVDSGTSGCALRCDGYKFVLSGEGGGGD</sequence>
<gene>
    <name evidence="1" type="ORF">PR048_005369</name>
</gene>